<sequence>MNRGEVGEVMGAVDNHGLFFCGFHVAKNNPTFQVTTMHYCGMRGEGDQEMHQCLLYDSVSPGAKLLGVEYIVSDKVFRSLPKDEQKYWHPHTYEVLGGGLVAPVMSEQAELEFMEFLLTTWGKTWHTWPDPSTPVPLGEPLLMWSLTGDGQANADLVAQRDQQFGVSTAKVHKERIEAIGYEVPQVPLPESVATLGRQWTAEGEDSPTVRRTS</sequence>
<dbReference type="PANTHER" id="PTHR31360:SF0">
    <property type="entry name" value="OIL BODY-ASSOCIATED PROTEIN 1B"/>
    <property type="match status" value="1"/>
</dbReference>
<dbReference type="EMBL" id="BAABAT010000012">
    <property type="protein sequence ID" value="GAA4251769.1"/>
    <property type="molecule type" value="Genomic_DNA"/>
</dbReference>
<dbReference type="Pfam" id="PF06884">
    <property type="entry name" value="DUF1264"/>
    <property type="match status" value="1"/>
</dbReference>
<gene>
    <name evidence="1" type="ORF">GCM10022255_045650</name>
</gene>
<protein>
    <recommendedName>
        <fullName evidence="3">DUF1264 domain-containing protein</fullName>
    </recommendedName>
</protein>
<evidence type="ECO:0000313" key="1">
    <source>
        <dbReference type="EMBL" id="GAA4251769.1"/>
    </source>
</evidence>
<dbReference type="PANTHER" id="PTHR31360">
    <property type="match status" value="1"/>
</dbReference>
<organism evidence="1 2">
    <name type="scientific">Dactylosporangium darangshiense</name>
    <dbReference type="NCBI Taxonomy" id="579108"/>
    <lineage>
        <taxon>Bacteria</taxon>
        <taxon>Bacillati</taxon>
        <taxon>Actinomycetota</taxon>
        <taxon>Actinomycetes</taxon>
        <taxon>Micromonosporales</taxon>
        <taxon>Micromonosporaceae</taxon>
        <taxon>Dactylosporangium</taxon>
    </lineage>
</organism>
<name>A0ABP8DB77_9ACTN</name>
<accession>A0ABP8DB77</accession>
<keyword evidence="2" id="KW-1185">Reference proteome</keyword>
<dbReference type="RefSeq" id="WP_345129148.1">
    <property type="nucleotide sequence ID" value="NZ_BAABAT010000012.1"/>
</dbReference>
<evidence type="ECO:0000313" key="2">
    <source>
        <dbReference type="Proteomes" id="UP001500620"/>
    </source>
</evidence>
<proteinExistence type="predicted"/>
<reference evidence="2" key="1">
    <citation type="journal article" date="2019" name="Int. J. Syst. Evol. Microbiol.">
        <title>The Global Catalogue of Microorganisms (GCM) 10K type strain sequencing project: providing services to taxonomists for standard genome sequencing and annotation.</title>
        <authorList>
            <consortium name="The Broad Institute Genomics Platform"/>
            <consortium name="The Broad Institute Genome Sequencing Center for Infectious Disease"/>
            <person name="Wu L."/>
            <person name="Ma J."/>
        </authorList>
    </citation>
    <scope>NUCLEOTIDE SEQUENCE [LARGE SCALE GENOMIC DNA]</scope>
    <source>
        <strain evidence="2">JCM 17441</strain>
    </source>
</reference>
<dbReference type="Proteomes" id="UP001500620">
    <property type="component" value="Unassembled WGS sequence"/>
</dbReference>
<dbReference type="InterPro" id="IPR010686">
    <property type="entry name" value="OBAP-like"/>
</dbReference>
<evidence type="ECO:0008006" key="3">
    <source>
        <dbReference type="Google" id="ProtNLM"/>
    </source>
</evidence>
<comment type="caution">
    <text evidence="1">The sequence shown here is derived from an EMBL/GenBank/DDBJ whole genome shotgun (WGS) entry which is preliminary data.</text>
</comment>